<feature type="domain" description="RagB/SusD" evidence="7">
    <location>
        <begin position="305"/>
        <end position="541"/>
    </location>
</feature>
<evidence type="ECO:0000256" key="5">
    <source>
        <dbReference type="ARBA" id="ARBA00023237"/>
    </source>
</evidence>
<name>A0ABS7XR70_9FLAO</name>
<evidence type="ECO:0000256" key="2">
    <source>
        <dbReference type="ARBA" id="ARBA00006275"/>
    </source>
</evidence>
<keyword evidence="5" id="KW-0998">Cell outer membrane</keyword>
<evidence type="ECO:0000259" key="7">
    <source>
        <dbReference type="Pfam" id="PF07980"/>
    </source>
</evidence>
<comment type="similarity">
    <text evidence="2">Belongs to the SusD family.</text>
</comment>
<evidence type="ECO:0000256" key="4">
    <source>
        <dbReference type="ARBA" id="ARBA00023136"/>
    </source>
</evidence>
<comment type="caution">
    <text evidence="8">The sequence shown here is derived from an EMBL/GenBank/DDBJ whole genome shotgun (WGS) entry which is preliminary data.</text>
</comment>
<proteinExistence type="inferred from homology"/>
<dbReference type="Proteomes" id="UP001198901">
    <property type="component" value="Unassembled WGS sequence"/>
</dbReference>
<dbReference type="Gene3D" id="1.25.40.390">
    <property type="match status" value="1"/>
</dbReference>
<sequence length="541" mass="59938">MRKMRKMMKKSLLVFLGVLSTMFYTCTDLEEVLEDELTTEFSDDGVPDNSGETAGGVFPSGALAAAYGRLRNGSAGHGSYYSVQTVSSDEMAIGQKGGDWFDGGIWLDMHRHTFNPANGPLNGTWVDAYGGIAETNLALDGSLSPEEESQAKVIRSFFYWRLLDLYGRVKIITTPGADAPQSTRAEVFDFVEQELLDALGIPAVTGSMDLSGSNLGTGQEPYIVNQFAALGLLAKLYLNAEVYTGTARWQEAEWAASYIIDNGPYQLCGDGCSVLNLAKRPNVPSDPDELTGYAAVFAPNNQFNPEMIWSIYYDESNAGGMNFSQMNLHYSSQQTFALDAQPWNGYQVLEEFYNSYDNNDLRKEANFLAGAQTDFDGADLLDYASDDPTIVVEYTPEISELEPNSVRQSGTRAKKFSFQLFGRPDMNNDYPIVRLGDVYLMRAEAMARNAGNWNMALPDVNTIRARAGLDPLAAIDADGFFDERGKEMFQESSRRTDRIRFGKWGESWWEKTNSDAYRTVFPIPQEQIEASGGSLTQNPGY</sequence>
<evidence type="ECO:0000313" key="8">
    <source>
        <dbReference type="EMBL" id="MCA0132515.1"/>
    </source>
</evidence>
<dbReference type="Pfam" id="PF07980">
    <property type="entry name" value="SusD_RagB"/>
    <property type="match status" value="1"/>
</dbReference>
<feature type="signal peptide" evidence="6">
    <location>
        <begin position="1"/>
        <end position="25"/>
    </location>
</feature>
<evidence type="ECO:0000256" key="3">
    <source>
        <dbReference type="ARBA" id="ARBA00022729"/>
    </source>
</evidence>
<evidence type="ECO:0000256" key="6">
    <source>
        <dbReference type="SAM" id="SignalP"/>
    </source>
</evidence>
<reference evidence="9" key="1">
    <citation type="submission" date="2023-07" db="EMBL/GenBank/DDBJ databases">
        <authorList>
            <person name="Yue Y."/>
        </authorList>
    </citation>
    <scope>NUCLEOTIDE SEQUENCE [LARGE SCALE GENOMIC DNA]</scope>
    <source>
        <strain evidence="9">D23</strain>
    </source>
</reference>
<organism evidence="8 9">
    <name type="scientific">Winogradskyella alexanderae</name>
    <dbReference type="NCBI Taxonomy" id="2877123"/>
    <lineage>
        <taxon>Bacteria</taxon>
        <taxon>Pseudomonadati</taxon>
        <taxon>Bacteroidota</taxon>
        <taxon>Flavobacteriia</taxon>
        <taxon>Flavobacteriales</taxon>
        <taxon>Flavobacteriaceae</taxon>
        <taxon>Winogradskyella</taxon>
    </lineage>
</organism>
<feature type="chain" id="PRO_5045168561" evidence="6">
    <location>
        <begin position="26"/>
        <end position="541"/>
    </location>
</feature>
<evidence type="ECO:0000313" key="9">
    <source>
        <dbReference type="Proteomes" id="UP001198901"/>
    </source>
</evidence>
<accession>A0ABS7XR70</accession>
<dbReference type="RefSeq" id="WP_224528101.1">
    <property type="nucleotide sequence ID" value="NZ_JAIUJR010000004.1"/>
</dbReference>
<gene>
    <name evidence="8" type="ORF">LBU54_07955</name>
</gene>
<dbReference type="InterPro" id="IPR012944">
    <property type="entry name" value="SusD_RagB_dom"/>
</dbReference>
<dbReference type="InterPro" id="IPR011990">
    <property type="entry name" value="TPR-like_helical_dom_sf"/>
</dbReference>
<dbReference type="SUPFAM" id="SSF48452">
    <property type="entry name" value="TPR-like"/>
    <property type="match status" value="1"/>
</dbReference>
<evidence type="ECO:0000256" key="1">
    <source>
        <dbReference type="ARBA" id="ARBA00004442"/>
    </source>
</evidence>
<dbReference type="EMBL" id="JAIUJR010000004">
    <property type="protein sequence ID" value="MCA0132515.1"/>
    <property type="molecule type" value="Genomic_DNA"/>
</dbReference>
<comment type="subcellular location">
    <subcellularLocation>
        <location evidence="1">Cell outer membrane</location>
    </subcellularLocation>
</comment>
<keyword evidence="4" id="KW-0472">Membrane</keyword>
<protein>
    <submittedName>
        <fullName evidence="8">RagB/SusD family nutrient uptake outer membrane protein</fullName>
    </submittedName>
</protein>
<keyword evidence="3 6" id="KW-0732">Signal</keyword>
<keyword evidence="9" id="KW-1185">Reference proteome</keyword>